<sequence length="115" mass="12710">MPCGNHRNTVDRVPGTSLDRRKETVWGDCLQSGPQACFSIGALINPLILIETADLIRFRPDCYALPRFRNACAALSGTPANRWNYVTHSRKSSPYDGLFGNPMTSVPELCLLNNS</sequence>
<evidence type="ECO:0000313" key="1">
    <source>
        <dbReference type="EMBL" id="MCS3679385.1"/>
    </source>
</evidence>
<dbReference type="EMBL" id="JANUAU010000021">
    <property type="protein sequence ID" value="MCS3679385.1"/>
    <property type="molecule type" value="Genomic_DNA"/>
</dbReference>
<protein>
    <submittedName>
        <fullName evidence="1">Uncharacterized protein</fullName>
    </submittedName>
</protein>
<dbReference type="AlphaFoldDB" id="A0A9X2PYV3"/>
<dbReference type="Proteomes" id="UP001155027">
    <property type="component" value="Unassembled WGS sequence"/>
</dbReference>
<reference evidence="1" key="1">
    <citation type="submission" date="2022-08" db="EMBL/GenBank/DDBJ databases">
        <title>Genomic Encyclopedia of Type Strains, Phase V (KMG-V): Genome sequencing to study the core and pangenomes of soil and plant-associated prokaryotes.</title>
        <authorList>
            <person name="Whitman W."/>
        </authorList>
    </citation>
    <scope>NUCLEOTIDE SEQUENCE</scope>
    <source>
        <strain evidence="1">0</strain>
    </source>
</reference>
<comment type="caution">
    <text evidence="1">The sequence shown here is derived from an EMBL/GenBank/DDBJ whole genome shotgun (WGS) entry which is preliminary data.</text>
</comment>
<evidence type="ECO:0000313" key="2">
    <source>
        <dbReference type="Proteomes" id="UP001155027"/>
    </source>
</evidence>
<organism evidence="1 2">
    <name type="scientific">Salinibacter ruber</name>
    <dbReference type="NCBI Taxonomy" id="146919"/>
    <lineage>
        <taxon>Bacteria</taxon>
        <taxon>Pseudomonadati</taxon>
        <taxon>Rhodothermota</taxon>
        <taxon>Rhodothermia</taxon>
        <taxon>Rhodothermales</taxon>
        <taxon>Salinibacteraceae</taxon>
        <taxon>Salinibacter</taxon>
    </lineage>
</organism>
<name>A0A9X2PYV3_9BACT</name>
<proteinExistence type="predicted"/>
<gene>
    <name evidence="1" type="ORF">GGP71_003336</name>
</gene>
<accession>A0A9X2PYV3</accession>